<gene>
    <name evidence="1" type="ORF">H2198_006959</name>
</gene>
<accession>A0ACC3A1B5</accession>
<reference evidence="1" key="1">
    <citation type="submission" date="2022-10" db="EMBL/GenBank/DDBJ databases">
        <title>Culturing micro-colonial fungi from biological soil crusts in the Mojave desert and describing Neophaeococcomyces mojavensis, and introducing the new genera and species Taxawa tesnikishii.</title>
        <authorList>
            <person name="Kurbessoian T."/>
            <person name="Stajich J.E."/>
        </authorList>
    </citation>
    <scope>NUCLEOTIDE SEQUENCE</scope>
    <source>
        <strain evidence="1">JES_112</strain>
    </source>
</reference>
<sequence>MAVLELHIYGPAFNLPSIDARCLATIALIQSNLASDDWCLVPSSDPVINAFRELPALKDGALWVTGFRNIASYLKVYGDWQNATAELSEQQAADSEAYLSFLESRGIPLLDLSLYVSSDNYTTCTRSALAEITPWPQSWTIPQQLRDDARKRSEHLGLSGLDVDAIREKELKQENEGIAAQIPKSLRRPKQTVTALLGSTAEQTRFRLEAVTADFFEPLEELLGEKKYFLSDEMTALDCLVLGILAQMQIADLPQPWLKHALEKKYPKLSVWTKENTEKHFGPATNLRHRPLAERSWTKLAFDVFNSITDSIPINIAGAQVRKHSTETKSTKNRADYEQKHMFHVKACRQQSLMREIVVSILSSAGLVGTLLYVGVLSLPQKKPPPTRRNFGEAGALLGLR</sequence>
<protein>
    <submittedName>
        <fullName evidence="1">Uncharacterized protein</fullName>
    </submittedName>
</protein>
<organism evidence="1 2">
    <name type="scientific">Neophaeococcomyces mojaviensis</name>
    <dbReference type="NCBI Taxonomy" id="3383035"/>
    <lineage>
        <taxon>Eukaryota</taxon>
        <taxon>Fungi</taxon>
        <taxon>Dikarya</taxon>
        <taxon>Ascomycota</taxon>
        <taxon>Pezizomycotina</taxon>
        <taxon>Eurotiomycetes</taxon>
        <taxon>Chaetothyriomycetidae</taxon>
        <taxon>Chaetothyriales</taxon>
        <taxon>Chaetothyriales incertae sedis</taxon>
        <taxon>Neophaeococcomyces</taxon>
    </lineage>
</organism>
<dbReference type="Proteomes" id="UP001172386">
    <property type="component" value="Unassembled WGS sequence"/>
</dbReference>
<dbReference type="EMBL" id="JAPDRQ010000137">
    <property type="protein sequence ID" value="KAJ9653908.1"/>
    <property type="molecule type" value="Genomic_DNA"/>
</dbReference>
<name>A0ACC3A1B5_9EURO</name>
<keyword evidence="2" id="KW-1185">Reference proteome</keyword>
<evidence type="ECO:0000313" key="1">
    <source>
        <dbReference type="EMBL" id="KAJ9653908.1"/>
    </source>
</evidence>
<evidence type="ECO:0000313" key="2">
    <source>
        <dbReference type="Proteomes" id="UP001172386"/>
    </source>
</evidence>
<comment type="caution">
    <text evidence="1">The sequence shown here is derived from an EMBL/GenBank/DDBJ whole genome shotgun (WGS) entry which is preliminary data.</text>
</comment>
<proteinExistence type="predicted"/>